<dbReference type="PANTHER" id="PTHR48094:SF12">
    <property type="entry name" value="PARKINSON DISEASE PROTEIN 7 HOMOLOG"/>
    <property type="match status" value="1"/>
</dbReference>
<proteinExistence type="predicted"/>
<dbReference type="CDD" id="cd03135">
    <property type="entry name" value="GATase1_DJ-1"/>
    <property type="match status" value="1"/>
</dbReference>
<sequence>MTTKKVAVLLADGFEEAEAVIFIDIMRRLDIEVDVLSCMDTPVMNTYFGTKITADFLLSEKIDDSYDAIMTPGGPKGTDSLSVNPHVMAFIKRHIAAGKYICALCSSGAKVLAAHHLLQQHRYSTGDKLADKFDDGIYVDQDIEVDGQFITGKGLGVSFEFSFTVARHLLTENTQKVDWQANHIYFKHWPLDYLK</sequence>
<dbReference type="SUPFAM" id="SSF52317">
    <property type="entry name" value="Class I glutamine amidotransferase-like"/>
    <property type="match status" value="1"/>
</dbReference>
<name>A0A9Q8Q0U8_9GAMM</name>
<dbReference type="EMBL" id="CP093245">
    <property type="protein sequence ID" value="UNH29956.1"/>
    <property type="molecule type" value="Genomic_DNA"/>
</dbReference>
<accession>A0A9Q8Q0U8</accession>
<reference evidence="2" key="1">
    <citation type="submission" date="2022-03" db="EMBL/GenBank/DDBJ databases">
        <title>ESBL-producing Moellerella wisconsensis and Escherichia marmotae isolated from wild game meat.</title>
        <authorList>
            <person name="Biggel M."/>
        </authorList>
    </citation>
    <scope>NUCLEOTIDE SEQUENCE</scope>
    <source>
        <strain evidence="2">W51</strain>
    </source>
</reference>
<organism evidence="2 3">
    <name type="scientific">Moellerella wisconsensis</name>
    <dbReference type="NCBI Taxonomy" id="158849"/>
    <lineage>
        <taxon>Bacteria</taxon>
        <taxon>Pseudomonadati</taxon>
        <taxon>Pseudomonadota</taxon>
        <taxon>Gammaproteobacteria</taxon>
        <taxon>Enterobacterales</taxon>
        <taxon>Morganellaceae</taxon>
        <taxon>Moellerella</taxon>
    </lineage>
</organism>
<dbReference type="PANTHER" id="PTHR48094">
    <property type="entry name" value="PROTEIN/NUCLEIC ACID DEGLYCASE DJ-1-RELATED"/>
    <property type="match status" value="1"/>
</dbReference>
<evidence type="ECO:0000313" key="3">
    <source>
        <dbReference type="Proteomes" id="UP000829116"/>
    </source>
</evidence>
<dbReference type="GO" id="GO:0005737">
    <property type="term" value="C:cytoplasm"/>
    <property type="evidence" value="ECO:0007669"/>
    <property type="project" value="TreeGrafter"/>
</dbReference>
<dbReference type="Pfam" id="PF01965">
    <property type="entry name" value="DJ-1_PfpI"/>
    <property type="match status" value="1"/>
</dbReference>
<dbReference type="Proteomes" id="UP000829116">
    <property type="component" value="Chromosome"/>
</dbReference>
<dbReference type="InterPro" id="IPR002818">
    <property type="entry name" value="DJ-1/PfpI"/>
</dbReference>
<protein>
    <submittedName>
        <fullName evidence="2">DJ-1/PfpI family protein</fullName>
    </submittedName>
</protein>
<dbReference type="InterPro" id="IPR029062">
    <property type="entry name" value="Class_I_gatase-like"/>
</dbReference>
<dbReference type="Gene3D" id="3.40.50.880">
    <property type="match status" value="1"/>
</dbReference>
<dbReference type="RefSeq" id="WP_241541850.1">
    <property type="nucleotide sequence ID" value="NZ_CAWQWN010000001.1"/>
</dbReference>
<dbReference type="AlphaFoldDB" id="A0A9Q8Q0U8"/>
<dbReference type="InterPro" id="IPR050325">
    <property type="entry name" value="Prot/Nucl_acid_deglycase"/>
</dbReference>
<gene>
    <name evidence="2" type="ORF">MNY72_11405</name>
</gene>
<evidence type="ECO:0000313" key="2">
    <source>
        <dbReference type="EMBL" id="UNH29956.1"/>
    </source>
</evidence>
<evidence type="ECO:0000259" key="1">
    <source>
        <dbReference type="Pfam" id="PF01965"/>
    </source>
</evidence>
<feature type="domain" description="DJ-1/PfpI" evidence="1">
    <location>
        <begin position="4"/>
        <end position="166"/>
    </location>
</feature>